<evidence type="ECO:0000256" key="4">
    <source>
        <dbReference type="PROSITE-ProRule" id="PRU00433"/>
    </source>
</evidence>
<gene>
    <name evidence="6" type="ORF">SAMN05421757_101636</name>
</gene>
<name>A0A239D6A6_9RHOB</name>
<dbReference type="Proteomes" id="UP000198426">
    <property type="component" value="Unassembled WGS sequence"/>
</dbReference>
<evidence type="ECO:0000259" key="5">
    <source>
        <dbReference type="PROSITE" id="PS51007"/>
    </source>
</evidence>
<protein>
    <recommendedName>
        <fullName evidence="5">Cytochrome c domain-containing protein</fullName>
    </recommendedName>
</protein>
<organism evidence="6 7">
    <name type="scientific">Tropicimonas sediminicola</name>
    <dbReference type="NCBI Taxonomy" id="1031541"/>
    <lineage>
        <taxon>Bacteria</taxon>
        <taxon>Pseudomonadati</taxon>
        <taxon>Pseudomonadota</taxon>
        <taxon>Alphaproteobacteria</taxon>
        <taxon>Rhodobacterales</taxon>
        <taxon>Roseobacteraceae</taxon>
        <taxon>Tropicimonas</taxon>
    </lineage>
</organism>
<dbReference type="GO" id="GO:0046872">
    <property type="term" value="F:metal ion binding"/>
    <property type="evidence" value="ECO:0007669"/>
    <property type="project" value="UniProtKB-KW"/>
</dbReference>
<keyword evidence="7" id="KW-1185">Reference proteome</keyword>
<evidence type="ECO:0000256" key="2">
    <source>
        <dbReference type="ARBA" id="ARBA00022723"/>
    </source>
</evidence>
<evidence type="ECO:0000313" key="6">
    <source>
        <dbReference type="EMBL" id="SNS27103.1"/>
    </source>
</evidence>
<dbReference type="OrthoDB" id="7365807at2"/>
<evidence type="ECO:0000313" key="7">
    <source>
        <dbReference type="Proteomes" id="UP000198426"/>
    </source>
</evidence>
<dbReference type="RefSeq" id="WP_089231184.1">
    <property type="nucleotide sequence ID" value="NZ_FZOY01000001.1"/>
</dbReference>
<keyword evidence="3 4" id="KW-0408">Iron</keyword>
<dbReference type="PROSITE" id="PS51007">
    <property type="entry name" value="CYTC"/>
    <property type="match status" value="1"/>
</dbReference>
<dbReference type="InterPro" id="IPR009056">
    <property type="entry name" value="Cyt_c-like_dom"/>
</dbReference>
<evidence type="ECO:0000256" key="1">
    <source>
        <dbReference type="ARBA" id="ARBA00022617"/>
    </source>
</evidence>
<dbReference type="Gene3D" id="1.10.760.10">
    <property type="entry name" value="Cytochrome c-like domain"/>
    <property type="match status" value="1"/>
</dbReference>
<dbReference type="InterPro" id="IPR036909">
    <property type="entry name" value="Cyt_c-like_dom_sf"/>
</dbReference>
<dbReference type="EMBL" id="FZOY01000001">
    <property type="protein sequence ID" value="SNS27103.1"/>
    <property type="molecule type" value="Genomic_DNA"/>
</dbReference>
<evidence type="ECO:0000256" key="3">
    <source>
        <dbReference type="ARBA" id="ARBA00023004"/>
    </source>
</evidence>
<dbReference type="GO" id="GO:0009055">
    <property type="term" value="F:electron transfer activity"/>
    <property type="evidence" value="ECO:0007669"/>
    <property type="project" value="InterPro"/>
</dbReference>
<reference evidence="6 7" key="1">
    <citation type="submission" date="2017-06" db="EMBL/GenBank/DDBJ databases">
        <authorList>
            <person name="Kim H.J."/>
            <person name="Triplett B.A."/>
        </authorList>
    </citation>
    <scope>NUCLEOTIDE SEQUENCE [LARGE SCALE GENOMIC DNA]</scope>
    <source>
        <strain evidence="6 7">DSM 29339</strain>
    </source>
</reference>
<dbReference type="SUPFAM" id="SSF46626">
    <property type="entry name" value="Cytochrome c"/>
    <property type="match status" value="1"/>
</dbReference>
<sequence>MGMRVLLFCSVLLLPPAAGRADEKLVRLYVPPELVETGLMQHILPRFSLKTQIRVELVDSAEEAELLLGGDGTALFEGAGQVWHLGRQGAGGAAAERFAEWLGSDVGRNTVTGFAPDGVALFALPGPTETETVAIAPDGDAALGWTVSREKCTRCHAVDDESRMAGIGSTPSFSVLRSLGDWEYRFSTFYALNPHPSFTIIEDVTPPFPENRPPPISPIQLTLEEVEAVLAFVAAMEAADLGAPLHHQ</sequence>
<keyword evidence="1 4" id="KW-0349">Heme</keyword>
<accession>A0A239D6A6</accession>
<dbReference type="AlphaFoldDB" id="A0A239D6A6"/>
<keyword evidence="2 4" id="KW-0479">Metal-binding</keyword>
<proteinExistence type="predicted"/>
<dbReference type="GO" id="GO:0020037">
    <property type="term" value="F:heme binding"/>
    <property type="evidence" value="ECO:0007669"/>
    <property type="project" value="InterPro"/>
</dbReference>
<feature type="domain" description="Cytochrome c" evidence="5">
    <location>
        <begin position="139"/>
        <end position="237"/>
    </location>
</feature>